<evidence type="ECO:0008006" key="5">
    <source>
        <dbReference type="Google" id="ProtNLM"/>
    </source>
</evidence>
<comment type="caution">
    <text evidence="3">The sequence shown here is derived from an EMBL/GenBank/DDBJ whole genome shotgun (WGS) entry which is preliminary data.</text>
</comment>
<evidence type="ECO:0000313" key="4">
    <source>
        <dbReference type="Proteomes" id="UP000823388"/>
    </source>
</evidence>
<proteinExistence type="predicted"/>
<feature type="region of interest" description="Disordered" evidence="1">
    <location>
        <begin position="80"/>
        <end position="204"/>
    </location>
</feature>
<keyword evidence="2" id="KW-1133">Transmembrane helix</keyword>
<sequence length="204" mass="20825">MENLSWWPLSAWMSPGAALFLLCNVLVGAIVVTSRGEQGASTRRLCRSASSMVLGRLRSFSMFSGHPVSFEEGYHPSLELEAEEEEEHQPAAEEPAVPAAPAASAPAAAASATSESAAAEEVGGGGAGKDKPVCSDSEEAQGLAWQSSPPPPSVPAGSGGSTGGESGAERAGGAVHSAVPGGPQAAAPQFHRQLHPRAPPRRRR</sequence>
<accession>A0A8T0R0A4</accession>
<gene>
    <name evidence="3" type="ORF">PVAP13_6NG119803</name>
</gene>
<organism evidence="3 4">
    <name type="scientific">Panicum virgatum</name>
    <name type="common">Blackwell switchgrass</name>
    <dbReference type="NCBI Taxonomy" id="38727"/>
    <lineage>
        <taxon>Eukaryota</taxon>
        <taxon>Viridiplantae</taxon>
        <taxon>Streptophyta</taxon>
        <taxon>Embryophyta</taxon>
        <taxon>Tracheophyta</taxon>
        <taxon>Spermatophyta</taxon>
        <taxon>Magnoliopsida</taxon>
        <taxon>Liliopsida</taxon>
        <taxon>Poales</taxon>
        <taxon>Poaceae</taxon>
        <taxon>PACMAD clade</taxon>
        <taxon>Panicoideae</taxon>
        <taxon>Panicodae</taxon>
        <taxon>Paniceae</taxon>
        <taxon>Panicinae</taxon>
        <taxon>Panicum</taxon>
        <taxon>Panicum sect. Hiantes</taxon>
    </lineage>
</organism>
<feature type="compositionally biased region" description="Basic residues" evidence="1">
    <location>
        <begin position="192"/>
        <end position="204"/>
    </location>
</feature>
<dbReference type="AlphaFoldDB" id="A0A8T0R0A4"/>
<keyword evidence="4" id="KW-1185">Reference proteome</keyword>
<evidence type="ECO:0000313" key="3">
    <source>
        <dbReference type="EMBL" id="KAG2578579.1"/>
    </source>
</evidence>
<feature type="compositionally biased region" description="Low complexity" evidence="1">
    <location>
        <begin position="92"/>
        <end position="121"/>
    </location>
</feature>
<reference evidence="3" key="1">
    <citation type="submission" date="2020-05" db="EMBL/GenBank/DDBJ databases">
        <title>WGS assembly of Panicum virgatum.</title>
        <authorList>
            <person name="Lovell J.T."/>
            <person name="Jenkins J."/>
            <person name="Shu S."/>
            <person name="Juenger T.E."/>
            <person name="Schmutz J."/>
        </authorList>
    </citation>
    <scope>NUCLEOTIDE SEQUENCE</scope>
    <source>
        <strain evidence="3">AP13</strain>
    </source>
</reference>
<keyword evidence="2" id="KW-0472">Membrane</keyword>
<dbReference type="EMBL" id="CM029048">
    <property type="protein sequence ID" value="KAG2578579.1"/>
    <property type="molecule type" value="Genomic_DNA"/>
</dbReference>
<name>A0A8T0R0A4_PANVG</name>
<protein>
    <recommendedName>
        <fullName evidence="5">DUF4408 domain-containing protein</fullName>
    </recommendedName>
</protein>
<feature type="compositionally biased region" description="Low complexity" evidence="1">
    <location>
        <begin position="169"/>
        <end position="189"/>
    </location>
</feature>
<keyword evidence="2" id="KW-0812">Transmembrane</keyword>
<evidence type="ECO:0000256" key="1">
    <source>
        <dbReference type="SAM" id="MobiDB-lite"/>
    </source>
</evidence>
<feature type="transmembrane region" description="Helical" evidence="2">
    <location>
        <begin position="12"/>
        <end position="34"/>
    </location>
</feature>
<dbReference type="Proteomes" id="UP000823388">
    <property type="component" value="Chromosome 6N"/>
</dbReference>
<feature type="compositionally biased region" description="Gly residues" evidence="1">
    <location>
        <begin position="157"/>
        <end position="166"/>
    </location>
</feature>
<evidence type="ECO:0000256" key="2">
    <source>
        <dbReference type="SAM" id="Phobius"/>
    </source>
</evidence>